<feature type="region of interest" description="Disordered" evidence="1">
    <location>
        <begin position="123"/>
        <end position="152"/>
    </location>
</feature>
<protein>
    <recommendedName>
        <fullName evidence="4">(2Fe-2S) ferredoxin domain-containing protein</fullName>
    </recommendedName>
</protein>
<dbReference type="EMBL" id="BSPL01000011">
    <property type="protein sequence ID" value="GLS69371.1"/>
    <property type="molecule type" value="Genomic_DNA"/>
</dbReference>
<proteinExistence type="predicted"/>
<evidence type="ECO:0000256" key="1">
    <source>
        <dbReference type="SAM" id="MobiDB-lite"/>
    </source>
</evidence>
<name>A0AA37WQJ6_9HYPH</name>
<dbReference type="AlphaFoldDB" id="A0AA37WQJ6"/>
<dbReference type="RefSeq" id="WP_238194843.1">
    <property type="nucleotide sequence ID" value="NZ_BPQZ01000002.1"/>
</dbReference>
<comment type="caution">
    <text evidence="2">The sequence shown here is derived from an EMBL/GenBank/DDBJ whole genome shotgun (WGS) entry which is preliminary data.</text>
</comment>
<evidence type="ECO:0008006" key="4">
    <source>
        <dbReference type="Google" id="ProtNLM"/>
    </source>
</evidence>
<sequence>MMTEPRFEGDADRRLTGRSAKAVAKGLAKTKLTEVVAVCAKCAKRQGLRPRAIRALLKRAGKQAAKDGRTGSRTKLCIVESSCLGPCPKRAVAVATGASVAAGRVILLDPGASPEAALAAVLQPGRPRSSAPEFGPNTALAAMATDESPPAG</sequence>
<gene>
    <name evidence="2" type="ORF">GCM10007890_13840</name>
</gene>
<keyword evidence="3" id="KW-1185">Reference proteome</keyword>
<evidence type="ECO:0000313" key="2">
    <source>
        <dbReference type="EMBL" id="GLS69371.1"/>
    </source>
</evidence>
<organism evidence="2 3">
    <name type="scientific">Methylobacterium tardum</name>
    <dbReference type="NCBI Taxonomy" id="374432"/>
    <lineage>
        <taxon>Bacteria</taxon>
        <taxon>Pseudomonadati</taxon>
        <taxon>Pseudomonadota</taxon>
        <taxon>Alphaproteobacteria</taxon>
        <taxon>Hyphomicrobiales</taxon>
        <taxon>Methylobacteriaceae</taxon>
        <taxon>Methylobacterium</taxon>
    </lineage>
</organism>
<dbReference type="Proteomes" id="UP001157440">
    <property type="component" value="Unassembled WGS sequence"/>
</dbReference>
<accession>A0AA37WQJ6</accession>
<evidence type="ECO:0000313" key="3">
    <source>
        <dbReference type="Proteomes" id="UP001157440"/>
    </source>
</evidence>
<reference evidence="3" key="1">
    <citation type="journal article" date="2019" name="Int. J. Syst. Evol. Microbiol.">
        <title>The Global Catalogue of Microorganisms (GCM) 10K type strain sequencing project: providing services to taxonomists for standard genome sequencing and annotation.</title>
        <authorList>
            <consortium name="The Broad Institute Genomics Platform"/>
            <consortium name="The Broad Institute Genome Sequencing Center for Infectious Disease"/>
            <person name="Wu L."/>
            <person name="Ma J."/>
        </authorList>
    </citation>
    <scope>NUCLEOTIDE SEQUENCE [LARGE SCALE GENOMIC DNA]</scope>
    <source>
        <strain evidence="3">NBRC 103632</strain>
    </source>
</reference>